<proteinExistence type="predicted"/>
<gene>
    <name evidence="1" type="ORF">ODALV1_LOCUS12088</name>
</gene>
<name>A0ABP1QN65_9HEXA</name>
<dbReference type="Proteomes" id="UP001642540">
    <property type="component" value="Unassembled WGS sequence"/>
</dbReference>
<evidence type="ECO:0000313" key="2">
    <source>
        <dbReference type="Proteomes" id="UP001642540"/>
    </source>
</evidence>
<dbReference type="InterPro" id="IPR032675">
    <property type="entry name" value="LRR_dom_sf"/>
</dbReference>
<evidence type="ECO:0000313" key="1">
    <source>
        <dbReference type="EMBL" id="CAL8105507.1"/>
    </source>
</evidence>
<dbReference type="EMBL" id="CAXLJM020000036">
    <property type="protein sequence ID" value="CAL8105507.1"/>
    <property type="molecule type" value="Genomic_DNA"/>
</dbReference>
<protein>
    <recommendedName>
        <fullName evidence="3">F-box domain-containing protein</fullName>
    </recommendedName>
</protein>
<keyword evidence="2" id="KW-1185">Reference proteome</keyword>
<reference evidence="1 2" key="1">
    <citation type="submission" date="2024-08" db="EMBL/GenBank/DDBJ databases">
        <authorList>
            <person name="Cucini C."/>
            <person name="Frati F."/>
        </authorList>
    </citation>
    <scope>NUCLEOTIDE SEQUENCE [LARGE SCALE GENOMIC DNA]</scope>
</reference>
<evidence type="ECO:0008006" key="3">
    <source>
        <dbReference type="Google" id="ProtNLM"/>
    </source>
</evidence>
<organism evidence="1 2">
    <name type="scientific">Orchesella dallaii</name>
    <dbReference type="NCBI Taxonomy" id="48710"/>
    <lineage>
        <taxon>Eukaryota</taxon>
        <taxon>Metazoa</taxon>
        <taxon>Ecdysozoa</taxon>
        <taxon>Arthropoda</taxon>
        <taxon>Hexapoda</taxon>
        <taxon>Collembola</taxon>
        <taxon>Entomobryomorpha</taxon>
        <taxon>Entomobryoidea</taxon>
        <taxon>Orchesellidae</taxon>
        <taxon>Orchesellinae</taxon>
        <taxon>Orchesella</taxon>
    </lineage>
</organism>
<comment type="caution">
    <text evidence="1">The sequence shown here is derived from an EMBL/GenBank/DDBJ whole genome shotgun (WGS) entry which is preliminary data.</text>
</comment>
<dbReference type="Gene3D" id="3.80.10.10">
    <property type="entry name" value="Ribonuclease Inhibitor"/>
    <property type="match status" value="1"/>
</dbReference>
<accession>A0ABP1QN65</accession>
<dbReference type="SUPFAM" id="SSF52047">
    <property type="entry name" value="RNI-like"/>
    <property type="match status" value="1"/>
</dbReference>
<sequence length="492" mass="56704">MSETEHASCKAMDQENIKQGVEQSDSNISNVFCLMPEIWKTILSRLSSTDFLSLINTTMYWNSEFSDQKTRALLPLVVPVLINNSPLEAMLPLRTASSQTKLDVDKEIDAMAFSLDAYWAMIINEEGRIGLTERPTAHRLFTAAKFHSDADLTELFTRVLTEENPFKMRSIHVNINIINDQFELAQQELWSLLSLLEKFGSYTRILRCHMEALSSTNSKILHLASLFESTPNLKVLSICGNFRNQNGSLDHPFPKMPHLELLDLEKYWFGDWAPREDGIDMFLLQNYGSQLKAFMCDGAFLDYAGSRLNHLVPKISKLRLVKVTLTCLLKLRQLDFPLEEIQFIKYQKCEAKTNESLRLGHFVRAVSNFSALRHLQLHVNLNSPLRNDLEDIEPHYMEPFPELMSFTTKLRNVDTPWFWPFVQTKFPHLKVLILHISKMNLVVEDSLVVETEKGFQLLKKLEKVFILCDGKQVASSYKIVITKDRSARIVRQ</sequence>